<organism evidence="1 2">
    <name type="scientific">Paramecium octaurelia</name>
    <dbReference type="NCBI Taxonomy" id="43137"/>
    <lineage>
        <taxon>Eukaryota</taxon>
        <taxon>Sar</taxon>
        <taxon>Alveolata</taxon>
        <taxon>Ciliophora</taxon>
        <taxon>Intramacronucleata</taxon>
        <taxon>Oligohymenophorea</taxon>
        <taxon>Peniculida</taxon>
        <taxon>Parameciidae</taxon>
        <taxon>Paramecium</taxon>
    </lineage>
</organism>
<sequence>MHALKENFMRMQIFENSDQKDKFLNDVMKNVEIYDTESIRKVTQYYAWIQFNFSYCRPLNIFLNMMVNKQSDANNIQVKKIIIEILKHFRLLEQNSLCHGNIKPENIILIFQDYTNEIESINFTNYLFQQNQKDEENIKTIVLNLLNQIGYQELNQDNIKNKSMRDILEEIYQINLDVGNKWLNKITSWGQNASLFGQTGSVKGQARKINDWSIQFKGEIENKIREFKNEQIEIFQQEREENCNINCEEQLQTEEELRQTNKYEVSETDNQDQQVKNRSKETIEQEWLKLIKKQQEEFFLQLTDTIVQNTVEKVTSECFDHQSLQQKNEKFKDSFKVINKVDLDFIIDKYSATSVIILEKLLEIFKGIYTTFLEEWKKITDQHYKEYKFDFDLQFEDQVKEHFDELLIIIFKYSFVQQNFVNYNLLEEQKLIEKQFHEYYDDWISYKILDLINNLI</sequence>
<evidence type="ECO:0008006" key="3">
    <source>
        <dbReference type="Google" id="ProtNLM"/>
    </source>
</evidence>
<name>A0A8S1SF88_PAROT</name>
<comment type="caution">
    <text evidence="1">The sequence shown here is derived from an EMBL/GenBank/DDBJ whole genome shotgun (WGS) entry which is preliminary data.</text>
</comment>
<accession>A0A8S1SF88</accession>
<protein>
    <recommendedName>
        <fullName evidence="3">Protein kinase domain-containing protein</fullName>
    </recommendedName>
</protein>
<dbReference type="EMBL" id="CAJJDP010000008">
    <property type="protein sequence ID" value="CAD8137939.1"/>
    <property type="molecule type" value="Genomic_DNA"/>
</dbReference>
<evidence type="ECO:0000313" key="2">
    <source>
        <dbReference type="Proteomes" id="UP000683925"/>
    </source>
</evidence>
<dbReference type="OrthoDB" id="313025at2759"/>
<dbReference type="Proteomes" id="UP000683925">
    <property type="component" value="Unassembled WGS sequence"/>
</dbReference>
<keyword evidence="2" id="KW-1185">Reference proteome</keyword>
<gene>
    <name evidence="1" type="ORF">POCTA_138.1.T0090103</name>
</gene>
<dbReference type="OMA" id="WISYKIL"/>
<evidence type="ECO:0000313" key="1">
    <source>
        <dbReference type="EMBL" id="CAD8137939.1"/>
    </source>
</evidence>
<dbReference type="AlphaFoldDB" id="A0A8S1SF88"/>
<proteinExistence type="predicted"/>
<reference evidence="1" key="1">
    <citation type="submission" date="2021-01" db="EMBL/GenBank/DDBJ databases">
        <authorList>
            <consortium name="Genoscope - CEA"/>
            <person name="William W."/>
        </authorList>
    </citation>
    <scope>NUCLEOTIDE SEQUENCE</scope>
</reference>